<keyword evidence="2" id="KW-1185">Reference proteome</keyword>
<comment type="caution">
    <text evidence="1">The sequence shown here is derived from an EMBL/GenBank/DDBJ whole genome shotgun (WGS) entry which is preliminary data.</text>
</comment>
<organism evidence="1 2">
    <name type="scientific">Hexamita inflata</name>
    <dbReference type="NCBI Taxonomy" id="28002"/>
    <lineage>
        <taxon>Eukaryota</taxon>
        <taxon>Metamonada</taxon>
        <taxon>Diplomonadida</taxon>
        <taxon>Hexamitidae</taxon>
        <taxon>Hexamitinae</taxon>
        <taxon>Hexamita</taxon>
    </lineage>
</organism>
<evidence type="ECO:0000313" key="1">
    <source>
        <dbReference type="EMBL" id="CAL5970354.1"/>
    </source>
</evidence>
<proteinExistence type="predicted"/>
<dbReference type="Proteomes" id="UP001642409">
    <property type="component" value="Unassembled WGS sequence"/>
</dbReference>
<gene>
    <name evidence="1" type="ORF">HINF_LOCUS294</name>
</gene>
<evidence type="ECO:0000313" key="2">
    <source>
        <dbReference type="Proteomes" id="UP001642409"/>
    </source>
</evidence>
<dbReference type="EMBL" id="CAXDID020000001">
    <property type="protein sequence ID" value="CAL5970354.1"/>
    <property type="molecule type" value="Genomic_DNA"/>
</dbReference>
<name>A0ABP1GJ97_9EUKA</name>
<protein>
    <submittedName>
        <fullName evidence="1">Zinc_finger domain-containing protein</fullName>
    </submittedName>
</protein>
<reference evidence="1 2" key="1">
    <citation type="submission" date="2024-07" db="EMBL/GenBank/DDBJ databases">
        <authorList>
            <person name="Akdeniz Z."/>
        </authorList>
    </citation>
    <scope>NUCLEOTIDE SEQUENCE [LARGE SCALE GENOMIC DNA]</scope>
</reference>
<accession>A0ABP1GJ97</accession>
<sequence>MNHCKYCNIQRAFFCPGKNAIFFFDTGAVHATAGPYLNMNKEDDFLLKKQIKTELNQSLVELLEAHLWNGMYYLIDLGLDIYDINTFFGEVL</sequence>